<comment type="caution">
    <text evidence="1">The sequence shown here is derived from an EMBL/GenBank/DDBJ whole genome shotgun (WGS) entry which is preliminary data.</text>
</comment>
<dbReference type="PANTHER" id="PTHR35281:SF2">
    <property type="entry name" value="BNAA02G34170D PROTEIN"/>
    <property type="match status" value="1"/>
</dbReference>
<proteinExistence type="predicted"/>
<protein>
    <submittedName>
        <fullName evidence="1">Uncharacterized protein</fullName>
    </submittedName>
</protein>
<dbReference type="Proteomes" id="UP000694240">
    <property type="component" value="Chromosome 5"/>
</dbReference>
<organism evidence="1 2">
    <name type="scientific">Arabidopsis thaliana x Arabidopsis arenosa</name>
    <dbReference type="NCBI Taxonomy" id="1240361"/>
    <lineage>
        <taxon>Eukaryota</taxon>
        <taxon>Viridiplantae</taxon>
        <taxon>Streptophyta</taxon>
        <taxon>Embryophyta</taxon>
        <taxon>Tracheophyta</taxon>
        <taxon>Spermatophyta</taxon>
        <taxon>Magnoliopsida</taxon>
        <taxon>eudicotyledons</taxon>
        <taxon>Gunneridae</taxon>
        <taxon>Pentapetalae</taxon>
        <taxon>rosids</taxon>
        <taxon>malvids</taxon>
        <taxon>Brassicales</taxon>
        <taxon>Brassicaceae</taxon>
        <taxon>Camelineae</taxon>
        <taxon>Arabidopsis</taxon>
    </lineage>
</organism>
<keyword evidence="2" id="KW-1185">Reference proteome</keyword>
<dbReference type="EMBL" id="JAEFBK010000005">
    <property type="protein sequence ID" value="KAG7605545.1"/>
    <property type="molecule type" value="Genomic_DNA"/>
</dbReference>
<accession>A0A8T2D0Y2</accession>
<sequence>MVCQSAGQTRFRTLKHEHGITGNIVVRVIACFQPLQDCQAEYFRQLLKPVT</sequence>
<dbReference type="PANTHER" id="PTHR35281">
    <property type="entry name" value="BNAA02G34170D PROTEIN"/>
    <property type="match status" value="1"/>
</dbReference>
<evidence type="ECO:0000313" key="1">
    <source>
        <dbReference type="EMBL" id="KAG7605545.1"/>
    </source>
</evidence>
<name>A0A8T2D0Y2_9BRAS</name>
<dbReference type="AlphaFoldDB" id="A0A8T2D0Y2"/>
<evidence type="ECO:0000313" key="2">
    <source>
        <dbReference type="Proteomes" id="UP000694240"/>
    </source>
</evidence>
<gene>
    <name evidence="1" type="ORF">ISN45_At05g045440</name>
</gene>
<reference evidence="1 2" key="1">
    <citation type="submission" date="2020-12" db="EMBL/GenBank/DDBJ databases">
        <title>Concerted genomic and epigenomic changes stabilize Arabidopsis allopolyploids.</title>
        <authorList>
            <person name="Chen Z."/>
        </authorList>
    </citation>
    <scope>NUCLEOTIDE SEQUENCE [LARGE SCALE GENOMIC DNA]</scope>
    <source>
        <strain evidence="1">Allo738</strain>
        <tissue evidence="1">Leaf</tissue>
    </source>
</reference>